<dbReference type="SUPFAM" id="SSF160574">
    <property type="entry name" value="BT0923-like"/>
    <property type="match status" value="1"/>
</dbReference>
<dbReference type="EMBL" id="SIRT01000007">
    <property type="protein sequence ID" value="TBN03345.1"/>
    <property type="molecule type" value="Genomic_DNA"/>
</dbReference>
<keyword evidence="1" id="KW-0732">Signal</keyword>
<evidence type="ECO:0000313" key="3">
    <source>
        <dbReference type="Proteomes" id="UP000291142"/>
    </source>
</evidence>
<dbReference type="RefSeq" id="WP_130964416.1">
    <property type="nucleotide sequence ID" value="NZ_SIRT01000007.1"/>
</dbReference>
<dbReference type="AlphaFoldDB" id="A0A4Q9FCN6"/>
<reference evidence="2 3" key="1">
    <citation type="submission" date="2019-02" db="EMBL/GenBank/DDBJ databases">
        <title>Hyunsoonleella sp., isolated from marine sediment.</title>
        <authorList>
            <person name="Liu B.-T."/>
        </authorList>
    </citation>
    <scope>NUCLEOTIDE SEQUENCE [LARGE SCALE GENOMIC DNA]</scope>
    <source>
        <strain evidence="2 3">T58</strain>
    </source>
</reference>
<evidence type="ECO:0000256" key="1">
    <source>
        <dbReference type="SAM" id="SignalP"/>
    </source>
</evidence>
<feature type="chain" id="PRO_5020974429" evidence="1">
    <location>
        <begin position="20"/>
        <end position="191"/>
    </location>
</feature>
<keyword evidence="3" id="KW-1185">Reference proteome</keyword>
<protein>
    <submittedName>
        <fullName evidence="2">Uncharacterized protein</fullName>
    </submittedName>
</protein>
<dbReference type="OrthoDB" id="943438at2"/>
<organism evidence="2 3">
    <name type="scientific">Hyunsoonleella flava</name>
    <dbReference type="NCBI Taxonomy" id="2527939"/>
    <lineage>
        <taxon>Bacteria</taxon>
        <taxon>Pseudomonadati</taxon>
        <taxon>Bacteroidota</taxon>
        <taxon>Flavobacteriia</taxon>
        <taxon>Flavobacteriales</taxon>
        <taxon>Flavobacteriaceae</taxon>
    </lineage>
</organism>
<proteinExistence type="predicted"/>
<dbReference type="Proteomes" id="UP000291142">
    <property type="component" value="Unassembled WGS sequence"/>
</dbReference>
<comment type="caution">
    <text evidence="2">The sequence shown here is derived from an EMBL/GenBank/DDBJ whole genome shotgun (WGS) entry which is preliminary data.</text>
</comment>
<gene>
    <name evidence="2" type="ORF">EYD45_10080</name>
</gene>
<feature type="signal peptide" evidence="1">
    <location>
        <begin position="1"/>
        <end position="19"/>
    </location>
</feature>
<name>A0A4Q9FCN6_9FLAO</name>
<dbReference type="Gene3D" id="3.40.1420.30">
    <property type="match status" value="1"/>
</dbReference>
<sequence length="191" mass="23096">MKYSVFIFFFWISLSFAQAKNEKEERIPLSEFPKIAQNYFNSFSHKVKYLKFYRETDGEKQSFEAKFKIKKLYYSVEFDTEGKLEDVEIVIKEKYIPKSTFSEISGYFDANYRKTRLLKIQKQYVNYTNRSDKAFLQHIVEHPNDRHTHFEIIAEIKTDDLHELREFTFDKNGKFEAYRKVTSSSYEHALY</sequence>
<evidence type="ECO:0000313" key="2">
    <source>
        <dbReference type="EMBL" id="TBN03345.1"/>
    </source>
</evidence>
<accession>A0A4Q9FCN6</accession>